<dbReference type="EMBL" id="MKCS01000001">
    <property type="protein sequence ID" value="OHX13002.1"/>
    <property type="molecule type" value="Genomic_DNA"/>
</dbReference>
<keyword evidence="9" id="KW-1185">Reference proteome</keyword>
<keyword evidence="4" id="KW-0804">Transcription</keyword>
<dbReference type="PRINTS" id="PR00039">
    <property type="entry name" value="HTHLYSR"/>
</dbReference>
<evidence type="ECO:0000256" key="2">
    <source>
        <dbReference type="ARBA" id="ARBA00023015"/>
    </source>
</evidence>
<dbReference type="SUPFAM" id="SSF46785">
    <property type="entry name" value="Winged helix' DNA-binding domain"/>
    <property type="match status" value="1"/>
</dbReference>
<reference evidence="8 9" key="1">
    <citation type="submission" date="2016-09" db="EMBL/GenBank/DDBJ databases">
        <title>Chromobacterium muskegensis sp. nov., an insecticidal bacterium isolated from Sphagnum bogs.</title>
        <authorList>
            <person name="Sparks M.E."/>
            <person name="Blackburn M.B."/>
            <person name="Gundersen-Rindal D.E."/>
            <person name="Mitchell A."/>
            <person name="Farrar R."/>
            <person name="Kuhar D."/>
        </authorList>
    </citation>
    <scope>NUCLEOTIDE SEQUENCE [LARGE SCALE GENOMIC DNA]</scope>
    <source>
        <strain evidence="7 9">14B-1</strain>
        <strain evidence="6 8">37-2</strain>
    </source>
</reference>
<feature type="domain" description="HTH lysR-type" evidence="5">
    <location>
        <begin position="1"/>
        <end position="60"/>
    </location>
</feature>
<evidence type="ECO:0000259" key="5">
    <source>
        <dbReference type="PROSITE" id="PS50931"/>
    </source>
</evidence>
<dbReference type="GO" id="GO:0000976">
    <property type="term" value="F:transcription cis-regulatory region binding"/>
    <property type="evidence" value="ECO:0007669"/>
    <property type="project" value="TreeGrafter"/>
</dbReference>
<dbReference type="STRING" id="1903179.BI347_05345"/>
<dbReference type="GO" id="GO:0003700">
    <property type="term" value="F:DNA-binding transcription factor activity"/>
    <property type="evidence" value="ECO:0007669"/>
    <property type="project" value="InterPro"/>
</dbReference>
<evidence type="ECO:0000313" key="8">
    <source>
        <dbReference type="Proteomes" id="UP000180088"/>
    </source>
</evidence>
<dbReference type="Gene3D" id="1.10.10.10">
    <property type="entry name" value="Winged helix-like DNA-binding domain superfamily/Winged helix DNA-binding domain"/>
    <property type="match status" value="1"/>
</dbReference>
<dbReference type="InterPro" id="IPR036390">
    <property type="entry name" value="WH_DNA-bd_sf"/>
</dbReference>
<comment type="caution">
    <text evidence="6">The sequence shown here is derived from an EMBL/GenBank/DDBJ whole genome shotgun (WGS) entry which is preliminary data.</text>
</comment>
<gene>
    <name evidence="7" type="ORF">BI344_09085</name>
    <name evidence="6" type="ORF">BI347_05345</name>
</gene>
<comment type="similarity">
    <text evidence="1">Belongs to the LysR transcriptional regulatory family.</text>
</comment>
<proteinExistence type="inferred from homology"/>
<dbReference type="PROSITE" id="PS50931">
    <property type="entry name" value="HTH_LYSR"/>
    <property type="match status" value="1"/>
</dbReference>
<dbReference type="InterPro" id="IPR005119">
    <property type="entry name" value="LysR_subst-bd"/>
</dbReference>
<dbReference type="RefSeq" id="WP_071113636.1">
    <property type="nucleotide sequence ID" value="NZ_MKCS01000001.1"/>
</dbReference>
<keyword evidence="3" id="KW-0238">DNA-binding</keyword>
<dbReference type="SUPFAM" id="SSF53850">
    <property type="entry name" value="Periplasmic binding protein-like II"/>
    <property type="match status" value="1"/>
</dbReference>
<dbReference type="InterPro" id="IPR000847">
    <property type="entry name" value="LysR_HTH_N"/>
</dbReference>
<dbReference type="OrthoDB" id="8807047at2"/>
<dbReference type="EMBL" id="MKCT01000039">
    <property type="protein sequence ID" value="OHX19272.1"/>
    <property type="molecule type" value="Genomic_DNA"/>
</dbReference>
<evidence type="ECO:0000256" key="4">
    <source>
        <dbReference type="ARBA" id="ARBA00023163"/>
    </source>
</evidence>
<organism evidence="6 8">
    <name type="scientific">Chromobacterium sphagni</name>
    <dbReference type="NCBI Taxonomy" id="1903179"/>
    <lineage>
        <taxon>Bacteria</taxon>
        <taxon>Pseudomonadati</taxon>
        <taxon>Pseudomonadota</taxon>
        <taxon>Betaproteobacteria</taxon>
        <taxon>Neisseriales</taxon>
        <taxon>Chromobacteriaceae</taxon>
        <taxon>Chromobacterium</taxon>
    </lineage>
</organism>
<keyword evidence="2" id="KW-0805">Transcription regulation</keyword>
<accession>A0A1S1X0E8</accession>
<evidence type="ECO:0000313" key="7">
    <source>
        <dbReference type="EMBL" id="OHX19272.1"/>
    </source>
</evidence>
<sequence>MSIALEDLELLLEAASLGSFSQAAARRGWSQPQVSQRIGALERLLGVTLFQRHRRGAEPTAACLSYLPAARAALEMLAHGRECLQGMEALPTVRLACLASLAGVLFGPLLQGLADAPLEIHCDTDHSPQIMQRLLTGERDIGFVLERPAVAGLRMEWLCDSPIAAVCAAGHPLADKAQVTLGEVARHPLAPQYWGAECDELLRLLRPLRAEARPIHRVQPAAAARDLALHHGFVSFMPELAVRDELELGMLKRLSLAGIELGGWRLMMAWREGKRREPAKQRVLDAARKLAQSWS</sequence>
<protein>
    <submittedName>
        <fullName evidence="6">Transcriptional regulator</fullName>
    </submittedName>
</protein>
<dbReference type="InterPro" id="IPR036388">
    <property type="entry name" value="WH-like_DNA-bd_sf"/>
</dbReference>
<dbReference type="Pfam" id="PF03466">
    <property type="entry name" value="LysR_substrate"/>
    <property type="match status" value="1"/>
</dbReference>
<dbReference type="Proteomes" id="UP000180088">
    <property type="component" value="Unassembled WGS sequence"/>
</dbReference>
<dbReference type="Gene3D" id="3.40.190.10">
    <property type="entry name" value="Periplasmic binding protein-like II"/>
    <property type="match status" value="2"/>
</dbReference>
<dbReference type="PANTHER" id="PTHR30126:SF91">
    <property type="entry name" value="LYSR FAMILY TRANSCRIPTIONAL REGULATOR"/>
    <property type="match status" value="1"/>
</dbReference>
<evidence type="ECO:0000313" key="9">
    <source>
        <dbReference type="Proteomes" id="UP000180280"/>
    </source>
</evidence>
<dbReference type="PANTHER" id="PTHR30126">
    <property type="entry name" value="HTH-TYPE TRANSCRIPTIONAL REGULATOR"/>
    <property type="match status" value="1"/>
</dbReference>
<dbReference type="AlphaFoldDB" id="A0A1S1X0E8"/>
<evidence type="ECO:0000256" key="1">
    <source>
        <dbReference type="ARBA" id="ARBA00009437"/>
    </source>
</evidence>
<dbReference type="CDD" id="cd05466">
    <property type="entry name" value="PBP2_LTTR_substrate"/>
    <property type="match status" value="1"/>
</dbReference>
<dbReference type="Proteomes" id="UP000180280">
    <property type="component" value="Unassembled WGS sequence"/>
</dbReference>
<name>A0A1S1X0E8_9NEIS</name>
<evidence type="ECO:0000313" key="6">
    <source>
        <dbReference type="EMBL" id="OHX13002.1"/>
    </source>
</evidence>
<evidence type="ECO:0000256" key="3">
    <source>
        <dbReference type="ARBA" id="ARBA00023125"/>
    </source>
</evidence>
<dbReference type="Pfam" id="PF00126">
    <property type="entry name" value="HTH_1"/>
    <property type="match status" value="1"/>
</dbReference>